<feature type="region of interest" description="Disordered" evidence="1">
    <location>
        <begin position="167"/>
        <end position="187"/>
    </location>
</feature>
<feature type="region of interest" description="Disordered" evidence="1">
    <location>
        <begin position="49"/>
        <end position="115"/>
    </location>
</feature>
<evidence type="ECO:0000256" key="1">
    <source>
        <dbReference type="SAM" id="MobiDB-lite"/>
    </source>
</evidence>
<gene>
    <name evidence="2" type="ORF">DACRYDRAFT_99586</name>
</gene>
<dbReference type="AlphaFoldDB" id="M5G4Y8"/>
<accession>M5G4Y8</accession>
<feature type="compositionally biased region" description="Low complexity" evidence="1">
    <location>
        <begin position="98"/>
        <end position="113"/>
    </location>
</feature>
<dbReference type="EMBL" id="JH795860">
    <property type="protein sequence ID" value="EJU03290.1"/>
    <property type="molecule type" value="Genomic_DNA"/>
</dbReference>
<protein>
    <submittedName>
        <fullName evidence="2">Uncharacterized protein</fullName>
    </submittedName>
</protein>
<dbReference type="RefSeq" id="XP_040630184.1">
    <property type="nucleotide sequence ID" value="XM_040777604.1"/>
</dbReference>
<sequence>MKLDFVGRGRSMSAPPAFTLGQKQTMMGYIDPAPLISAETYNLPLITGRPSGASARYSRPASASSRRSRRASLASTVSASVYSQQSAPRSPLSSSFLDGPSTPGTPDTPMSMMCPASAYAGSRRSSLGAPWSSYSEGNALHTTTSRISEVSASTLPTVAECPTCRSLAQQTPHDGPEDEGPTGPGRLGLRKLASLIFPNKGEREPVYIDQAHWSFYFPGVPHEGGCGCRGCVKRDPSREEGEEKRRDRVREYEQLRPWRWGWRKVRWITWTRERRALVRARGEASILGRVKVSRVYEVEW</sequence>
<dbReference type="GeneID" id="63692666"/>
<keyword evidence="3" id="KW-1185">Reference proteome</keyword>
<evidence type="ECO:0000313" key="3">
    <source>
        <dbReference type="Proteomes" id="UP000030653"/>
    </source>
</evidence>
<dbReference type="Proteomes" id="UP000030653">
    <property type="component" value="Unassembled WGS sequence"/>
</dbReference>
<feature type="compositionally biased region" description="Polar residues" evidence="1">
    <location>
        <begin position="84"/>
        <end position="96"/>
    </location>
</feature>
<dbReference type="OrthoDB" id="10630426at2759"/>
<evidence type="ECO:0000313" key="2">
    <source>
        <dbReference type="EMBL" id="EJU03290.1"/>
    </source>
</evidence>
<dbReference type="HOGENOM" id="CLU_927561_0_0_1"/>
<name>M5G4Y8_DACPD</name>
<feature type="compositionally biased region" description="Low complexity" evidence="1">
    <location>
        <begin position="49"/>
        <end position="83"/>
    </location>
</feature>
<proteinExistence type="predicted"/>
<reference evidence="2 3" key="1">
    <citation type="journal article" date="2012" name="Science">
        <title>The Paleozoic origin of enzymatic lignin decomposition reconstructed from 31 fungal genomes.</title>
        <authorList>
            <person name="Floudas D."/>
            <person name="Binder M."/>
            <person name="Riley R."/>
            <person name="Barry K."/>
            <person name="Blanchette R.A."/>
            <person name="Henrissat B."/>
            <person name="Martinez A.T."/>
            <person name="Otillar R."/>
            <person name="Spatafora J.W."/>
            <person name="Yadav J.S."/>
            <person name="Aerts A."/>
            <person name="Benoit I."/>
            <person name="Boyd A."/>
            <person name="Carlson A."/>
            <person name="Copeland A."/>
            <person name="Coutinho P.M."/>
            <person name="de Vries R.P."/>
            <person name="Ferreira P."/>
            <person name="Findley K."/>
            <person name="Foster B."/>
            <person name="Gaskell J."/>
            <person name="Glotzer D."/>
            <person name="Gorecki P."/>
            <person name="Heitman J."/>
            <person name="Hesse C."/>
            <person name="Hori C."/>
            <person name="Igarashi K."/>
            <person name="Jurgens J.A."/>
            <person name="Kallen N."/>
            <person name="Kersten P."/>
            <person name="Kohler A."/>
            <person name="Kuees U."/>
            <person name="Kumar T.K.A."/>
            <person name="Kuo A."/>
            <person name="LaButti K."/>
            <person name="Larrondo L.F."/>
            <person name="Lindquist E."/>
            <person name="Ling A."/>
            <person name="Lombard V."/>
            <person name="Lucas S."/>
            <person name="Lundell T."/>
            <person name="Martin R."/>
            <person name="McLaughlin D.J."/>
            <person name="Morgenstern I."/>
            <person name="Morin E."/>
            <person name="Murat C."/>
            <person name="Nagy L.G."/>
            <person name="Nolan M."/>
            <person name="Ohm R.A."/>
            <person name="Patyshakuliyeva A."/>
            <person name="Rokas A."/>
            <person name="Ruiz-Duenas F.J."/>
            <person name="Sabat G."/>
            <person name="Salamov A."/>
            <person name="Samejima M."/>
            <person name="Schmutz J."/>
            <person name="Slot J.C."/>
            <person name="St John F."/>
            <person name="Stenlid J."/>
            <person name="Sun H."/>
            <person name="Sun S."/>
            <person name="Syed K."/>
            <person name="Tsang A."/>
            <person name="Wiebenga A."/>
            <person name="Young D."/>
            <person name="Pisabarro A."/>
            <person name="Eastwood D.C."/>
            <person name="Martin F."/>
            <person name="Cullen D."/>
            <person name="Grigoriev I.V."/>
            <person name="Hibbett D.S."/>
        </authorList>
    </citation>
    <scope>NUCLEOTIDE SEQUENCE [LARGE SCALE GENOMIC DNA]</scope>
    <source>
        <strain evidence="2 3">DJM-731 SS1</strain>
    </source>
</reference>
<organism evidence="2 3">
    <name type="scientific">Dacryopinax primogenitus (strain DJM 731)</name>
    <name type="common">Brown rot fungus</name>
    <dbReference type="NCBI Taxonomy" id="1858805"/>
    <lineage>
        <taxon>Eukaryota</taxon>
        <taxon>Fungi</taxon>
        <taxon>Dikarya</taxon>
        <taxon>Basidiomycota</taxon>
        <taxon>Agaricomycotina</taxon>
        <taxon>Dacrymycetes</taxon>
        <taxon>Dacrymycetales</taxon>
        <taxon>Dacrymycetaceae</taxon>
        <taxon>Dacryopinax</taxon>
    </lineage>
</organism>